<dbReference type="Proteomes" id="UP001165740">
    <property type="component" value="Chromosome 8"/>
</dbReference>
<evidence type="ECO:0000256" key="2">
    <source>
        <dbReference type="ARBA" id="ARBA00012522"/>
    </source>
</evidence>
<dbReference type="EC" id="1.3.1.94" evidence="2 9"/>
<keyword evidence="3 9" id="KW-0812">Transmembrane</keyword>
<evidence type="ECO:0000256" key="9">
    <source>
        <dbReference type="RuleBase" id="RU367081"/>
    </source>
</evidence>
<dbReference type="RefSeq" id="XP_055893171.1">
    <property type="nucleotide sequence ID" value="XM_056037196.1"/>
</dbReference>
<evidence type="ECO:0000256" key="6">
    <source>
        <dbReference type="ARBA" id="ARBA00046320"/>
    </source>
</evidence>
<dbReference type="GO" id="GO:0003865">
    <property type="term" value="F:3-oxo-5-alpha-steroid 4-dehydrogenase activity"/>
    <property type="evidence" value="ECO:0007669"/>
    <property type="project" value="TreeGrafter"/>
</dbReference>
<dbReference type="InterPro" id="IPR039698">
    <property type="entry name" value="Dfg10/SRD5A3"/>
</dbReference>
<dbReference type="PANTHER" id="PTHR14624">
    <property type="entry name" value="DFG10 PROTEIN"/>
    <property type="match status" value="1"/>
</dbReference>
<keyword evidence="11" id="KW-1185">Reference proteome</keyword>
<evidence type="ECO:0000256" key="1">
    <source>
        <dbReference type="ARBA" id="ARBA00004127"/>
    </source>
</evidence>
<keyword evidence="5 9" id="KW-0472">Membrane</keyword>
<feature type="transmembrane region" description="Helical" evidence="9">
    <location>
        <begin position="7"/>
        <end position="26"/>
    </location>
</feature>
<feature type="transmembrane region" description="Helical" evidence="9">
    <location>
        <begin position="209"/>
        <end position="228"/>
    </location>
</feature>
<name>A0A9W3B132_BIOGL</name>
<dbReference type="Pfam" id="PF02544">
    <property type="entry name" value="Steroid_dh"/>
    <property type="match status" value="1"/>
</dbReference>
<accession>A0A9W3B132</accession>
<reference evidence="12" key="1">
    <citation type="submission" date="2025-08" db="UniProtKB">
        <authorList>
            <consortium name="RefSeq"/>
        </authorList>
    </citation>
    <scope>IDENTIFICATION</scope>
</reference>
<keyword evidence="9" id="KW-0521">NADP</keyword>
<proteinExistence type="inferred from homology"/>
<dbReference type="OrthoDB" id="5788137at2759"/>
<evidence type="ECO:0000256" key="7">
    <source>
        <dbReference type="ARBA" id="ARBA00047186"/>
    </source>
</evidence>
<dbReference type="GO" id="GO:0016095">
    <property type="term" value="P:polyprenol catabolic process"/>
    <property type="evidence" value="ECO:0007669"/>
    <property type="project" value="UniProtKB-UniRule"/>
</dbReference>
<organism evidence="11 12">
    <name type="scientific">Biomphalaria glabrata</name>
    <name type="common">Bloodfluke planorb</name>
    <name type="synonym">Freshwater snail</name>
    <dbReference type="NCBI Taxonomy" id="6526"/>
    <lineage>
        <taxon>Eukaryota</taxon>
        <taxon>Metazoa</taxon>
        <taxon>Spiralia</taxon>
        <taxon>Lophotrochozoa</taxon>
        <taxon>Mollusca</taxon>
        <taxon>Gastropoda</taxon>
        <taxon>Heterobranchia</taxon>
        <taxon>Euthyneura</taxon>
        <taxon>Panpulmonata</taxon>
        <taxon>Hygrophila</taxon>
        <taxon>Lymnaeoidea</taxon>
        <taxon>Planorbidae</taxon>
        <taxon>Biomphalaria</taxon>
    </lineage>
</organism>
<dbReference type="GO" id="GO:0006488">
    <property type="term" value="P:dolichol-linked oligosaccharide biosynthetic process"/>
    <property type="evidence" value="ECO:0007669"/>
    <property type="project" value="UniProtKB-UniRule"/>
</dbReference>
<comment type="catalytic activity">
    <reaction evidence="8 9">
        <text>a di-trans,poly-cis-dolichal + NADP(+) = a di-trans,poly-cis-polyprenal + NADPH + H(+)</text>
        <dbReference type="Rhea" id="RHEA:80727"/>
        <dbReference type="Rhea" id="RHEA-COMP:19536"/>
        <dbReference type="Rhea" id="RHEA-COMP:19537"/>
        <dbReference type="ChEBI" id="CHEBI:15378"/>
        <dbReference type="ChEBI" id="CHEBI:57783"/>
        <dbReference type="ChEBI" id="CHEBI:58349"/>
        <dbReference type="ChEBI" id="CHEBI:231623"/>
        <dbReference type="ChEBI" id="CHEBI:231637"/>
        <dbReference type="EC" id="1.3.1.94"/>
    </reaction>
    <physiologicalReaction direction="right-to-left" evidence="8 9">
        <dbReference type="Rhea" id="RHEA:80729"/>
    </physiologicalReaction>
</comment>
<evidence type="ECO:0000313" key="11">
    <source>
        <dbReference type="Proteomes" id="UP001165740"/>
    </source>
</evidence>
<dbReference type="GeneID" id="129927599"/>
<keyword evidence="9" id="KW-0560">Oxidoreductase</keyword>
<evidence type="ECO:0000256" key="4">
    <source>
        <dbReference type="ARBA" id="ARBA00022989"/>
    </source>
</evidence>
<sequence>MISGINILSVLWLLVAIGIFCAYLLFLLNEDLSLIILPVKSLFLFGKCLHRYSHINKRADSSLPNELEATGTGIPGIPGSLNVPKSWFKHFYITGIICHSLAFIVLVSCLFGGPGCVVIKDLQYWVIWHSLYSAEYKFDDSALPVLLVFLLEWLQIFRRAYECFYISSFSKSTINISHYIIGLCFYSLFGIGLLISIPLEKLAFSTPNVLEVVRYIIAVAIFVWAFHFQHRSMLTLASLRQEQKDKPPDGHFVPHGHLFDLVSSPHYLCEVIIYTAFCFMFKFENMYLNCVAVFVWTNQVIESKISHKWYTEHFPNYPAHRKTLIPYLW</sequence>
<feature type="transmembrane region" description="Helical" evidence="9">
    <location>
        <begin position="91"/>
        <end position="113"/>
    </location>
</feature>
<gene>
    <name evidence="12" type="primary">LOC129927599</name>
</gene>
<dbReference type="GO" id="GO:0102389">
    <property type="term" value="F:polyprenol reductase activity"/>
    <property type="evidence" value="ECO:0007669"/>
    <property type="project" value="UniProtKB-UniRule"/>
</dbReference>
<dbReference type="PROSITE" id="PS50244">
    <property type="entry name" value="S5A_REDUCTASE"/>
    <property type="match status" value="1"/>
</dbReference>
<comment type="function">
    <text evidence="9">Plays a key role in early steps of protein N-linked glycosylation by being involved in the conversion of polyprenol into dolichol. Acts as a polyprenal reductase that mediates the reduction of polyprenal into dolichal in a NADP-dependent mechanism. Dolichols are required for the synthesis of dolichol-linked monosaccharides and the oligosaccharide precursor used for N-glycosylation.</text>
</comment>
<dbReference type="PANTHER" id="PTHR14624:SF0">
    <property type="entry name" value="POLYPRENOL REDUCTASE"/>
    <property type="match status" value="1"/>
</dbReference>
<dbReference type="InterPro" id="IPR001104">
    <property type="entry name" value="3-oxo-5_a-steroid_4-DH_C"/>
</dbReference>
<feature type="transmembrane region" description="Helical" evidence="9">
    <location>
        <begin position="178"/>
        <end position="197"/>
    </location>
</feature>
<feature type="domain" description="3-oxo-5-alpha-steroid 4-dehydrogenase C-terminal" evidence="10">
    <location>
        <begin position="202"/>
        <end position="329"/>
    </location>
</feature>
<protein>
    <recommendedName>
        <fullName evidence="7 9">Polyprenal reductase</fullName>
        <ecNumber evidence="2 9">1.3.1.94</ecNumber>
    </recommendedName>
</protein>
<evidence type="ECO:0000259" key="10">
    <source>
        <dbReference type="Pfam" id="PF02544"/>
    </source>
</evidence>
<evidence type="ECO:0000256" key="8">
    <source>
        <dbReference type="ARBA" id="ARBA00049427"/>
    </source>
</evidence>
<evidence type="ECO:0000256" key="3">
    <source>
        <dbReference type="ARBA" id="ARBA00022692"/>
    </source>
</evidence>
<keyword evidence="9" id="KW-0256">Endoplasmic reticulum</keyword>
<comment type="pathway">
    <text evidence="9">Protein modification; protein glycosylation.</text>
</comment>
<comment type="similarity">
    <text evidence="6 9">Belongs to the steroid 5-alpha reductase family. Polyprenal reductase subfamily.</text>
</comment>
<comment type="subcellular location">
    <subcellularLocation>
        <location evidence="1">Endomembrane system</location>
        <topology evidence="1">Multi-pass membrane protein</topology>
    </subcellularLocation>
    <subcellularLocation>
        <location evidence="9">Endoplasmic reticulum membrane</location>
    </subcellularLocation>
</comment>
<evidence type="ECO:0000313" key="12">
    <source>
        <dbReference type="RefSeq" id="XP_055893171.1"/>
    </source>
</evidence>
<dbReference type="AlphaFoldDB" id="A0A9W3B132"/>
<keyword evidence="4 9" id="KW-1133">Transmembrane helix</keyword>
<dbReference type="GO" id="GO:0160198">
    <property type="term" value="F:polyprenal reductase activity"/>
    <property type="evidence" value="ECO:0007669"/>
    <property type="project" value="UniProtKB-EC"/>
</dbReference>
<dbReference type="OMA" id="LCTFANL"/>
<evidence type="ECO:0000256" key="5">
    <source>
        <dbReference type="ARBA" id="ARBA00023136"/>
    </source>
</evidence>
<dbReference type="GO" id="GO:0005789">
    <property type="term" value="C:endoplasmic reticulum membrane"/>
    <property type="evidence" value="ECO:0007669"/>
    <property type="project" value="UniProtKB-SubCell"/>
</dbReference>